<comment type="caution">
    <text evidence="1">The sequence shown here is derived from an EMBL/GenBank/DDBJ whole genome shotgun (WGS) entry which is preliminary data.</text>
</comment>
<organism evidence="1 2">
    <name type="scientific">Mythimna loreyi</name>
    <dbReference type="NCBI Taxonomy" id="667449"/>
    <lineage>
        <taxon>Eukaryota</taxon>
        <taxon>Metazoa</taxon>
        <taxon>Ecdysozoa</taxon>
        <taxon>Arthropoda</taxon>
        <taxon>Hexapoda</taxon>
        <taxon>Insecta</taxon>
        <taxon>Pterygota</taxon>
        <taxon>Neoptera</taxon>
        <taxon>Endopterygota</taxon>
        <taxon>Lepidoptera</taxon>
        <taxon>Glossata</taxon>
        <taxon>Ditrysia</taxon>
        <taxon>Noctuoidea</taxon>
        <taxon>Noctuidae</taxon>
        <taxon>Noctuinae</taxon>
        <taxon>Hadenini</taxon>
        <taxon>Mythimna</taxon>
    </lineage>
</organism>
<evidence type="ECO:0000313" key="1">
    <source>
        <dbReference type="EMBL" id="KAJ8736576.1"/>
    </source>
</evidence>
<dbReference type="Proteomes" id="UP001231649">
    <property type="component" value="Chromosome 2"/>
</dbReference>
<name>A0ACC2RBA8_9NEOP</name>
<sequence>MMTRGATVRDINNKLNAALKELEVSRKTCSDLLQEREESEVEVKKLVDKNTQLKRQLVEMSIITFVDWSQSFKSAETPMTRHCIASQALKRNCARRTTLLPPSILRGLGNRLPTPITFSTS</sequence>
<proteinExistence type="predicted"/>
<evidence type="ECO:0000313" key="2">
    <source>
        <dbReference type="Proteomes" id="UP001231649"/>
    </source>
</evidence>
<reference evidence="1" key="1">
    <citation type="submission" date="2023-03" db="EMBL/GenBank/DDBJ databases">
        <title>Chromosome-level genomes of two armyworms, Mythimna separata and Mythimna loreyi, provide insights into the biosynthesis and reception of sex pheromones.</title>
        <authorList>
            <person name="Zhao H."/>
        </authorList>
    </citation>
    <scope>NUCLEOTIDE SEQUENCE</scope>
    <source>
        <strain evidence="1">BeijingLab</strain>
    </source>
</reference>
<protein>
    <submittedName>
        <fullName evidence="1">Uncharacterized protein</fullName>
    </submittedName>
</protein>
<keyword evidence="2" id="KW-1185">Reference proteome</keyword>
<accession>A0ACC2RBA8</accession>
<dbReference type="EMBL" id="CM056778">
    <property type="protein sequence ID" value="KAJ8736576.1"/>
    <property type="molecule type" value="Genomic_DNA"/>
</dbReference>
<gene>
    <name evidence="1" type="ORF">PYW08_007232</name>
</gene>